<dbReference type="GO" id="GO:0015188">
    <property type="term" value="F:L-isoleucine transmembrane transporter activity"/>
    <property type="evidence" value="ECO:0007669"/>
    <property type="project" value="TreeGrafter"/>
</dbReference>
<comment type="subcellular location">
    <subcellularLocation>
        <location evidence="1 9">Cell membrane</location>
        <topology evidence="1 9">Multi-pass membrane protein</topology>
    </subcellularLocation>
</comment>
<evidence type="ECO:0000256" key="6">
    <source>
        <dbReference type="ARBA" id="ARBA00022970"/>
    </source>
</evidence>
<keyword evidence="3 9" id="KW-0813">Transport</keyword>
<name>C0CI83_BLAHS</name>
<evidence type="ECO:0000313" key="11">
    <source>
        <dbReference type="Proteomes" id="UP000003100"/>
    </source>
</evidence>
<protein>
    <recommendedName>
        <fullName evidence="9">Branched-chain amino acid transport system carrier protein</fullName>
    </recommendedName>
</protein>
<feature type="transmembrane region" description="Helical" evidence="9">
    <location>
        <begin position="79"/>
        <end position="103"/>
    </location>
</feature>
<evidence type="ECO:0000256" key="4">
    <source>
        <dbReference type="ARBA" id="ARBA00022475"/>
    </source>
</evidence>
<comment type="similarity">
    <text evidence="2 9">Belongs to the branched chain amino acid transporter family.</text>
</comment>
<keyword evidence="8 9" id="KW-0472">Membrane</keyword>
<evidence type="ECO:0000256" key="2">
    <source>
        <dbReference type="ARBA" id="ARBA00008540"/>
    </source>
</evidence>
<comment type="function">
    <text evidence="9">Component of the transport system for branched-chain amino acids.</text>
</comment>
<dbReference type="Pfam" id="PF05525">
    <property type="entry name" value="Branch_AA_trans"/>
    <property type="match status" value="1"/>
</dbReference>
<comment type="caution">
    <text evidence="10">The sequence shown here is derived from an EMBL/GenBank/DDBJ whole genome shotgun (WGS) entry which is preliminary data.</text>
</comment>
<evidence type="ECO:0000256" key="1">
    <source>
        <dbReference type="ARBA" id="ARBA00004651"/>
    </source>
</evidence>
<gene>
    <name evidence="10" type="ORF">RUMHYD_00547</name>
</gene>
<organism evidence="10 11">
    <name type="scientific">Blautia hydrogenotrophica (strain DSM 10507 / JCM 14656 / S5a33)</name>
    <name type="common">Ruminococcus hydrogenotrophicus</name>
    <dbReference type="NCBI Taxonomy" id="476272"/>
    <lineage>
        <taxon>Bacteria</taxon>
        <taxon>Bacillati</taxon>
        <taxon>Bacillota</taxon>
        <taxon>Clostridia</taxon>
        <taxon>Lachnospirales</taxon>
        <taxon>Lachnospiraceae</taxon>
        <taxon>Blautia</taxon>
    </lineage>
</organism>
<evidence type="ECO:0000313" key="10">
    <source>
        <dbReference type="EMBL" id="EEG50561.1"/>
    </source>
</evidence>
<sequence length="240" mass="25630">TMDVLAALCFSIIIVESARKKGYEGRKECSRAMMGACGISAVLLLFVYGGLTFLGATTIDVYPEVTDNAKLLSMIIQDLLGFGGMVLLGIIVGLACLTTSIGLTSATASYFETLFKGKVSYKTLVVVVTVFSFAVSNIGLNQIIAIASPILSLLYPVVIILVICSFFKDRLLRCYLPGAACLVAFVITCFDTLHSTFGMNFSFLEMLPLDSMGLGWVLPAVIGGLIGFFVPRKAKAAEEA</sequence>
<dbReference type="RefSeq" id="WP_005945837.1">
    <property type="nucleotide sequence ID" value="NZ_GG657679.1"/>
</dbReference>
<dbReference type="EMBL" id="ACBZ01000018">
    <property type="protein sequence ID" value="EEG50561.1"/>
    <property type="molecule type" value="Genomic_DNA"/>
</dbReference>
<dbReference type="GO" id="GO:0005304">
    <property type="term" value="F:L-valine transmembrane transporter activity"/>
    <property type="evidence" value="ECO:0007669"/>
    <property type="project" value="TreeGrafter"/>
</dbReference>
<feature type="transmembrane region" description="Helical" evidence="9">
    <location>
        <begin position="150"/>
        <end position="167"/>
    </location>
</feature>
<feature type="transmembrane region" description="Helical" evidence="9">
    <location>
        <begin position="36"/>
        <end position="59"/>
    </location>
</feature>
<dbReference type="PATRIC" id="fig|476272.21.peg.3552"/>
<dbReference type="GO" id="GO:0015818">
    <property type="term" value="P:isoleucine transport"/>
    <property type="evidence" value="ECO:0007669"/>
    <property type="project" value="TreeGrafter"/>
</dbReference>
<accession>C0CI83</accession>
<keyword evidence="7 9" id="KW-1133">Transmembrane helix</keyword>
<feature type="transmembrane region" description="Helical" evidence="9">
    <location>
        <begin position="213"/>
        <end position="230"/>
    </location>
</feature>
<evidence type="ECO:0000256" key="3">
    <source>
        <dbReference type="ARBA" id="ARBA00022448"/>
    </source>
</evidence>
<evidence type="ECO:0000256" key="7">
    <source>
        <dbReference type="ARBA" id="ARBA00022989"/>
    </source>
</evidence>
<feature type="non-terminal residue" evidence="10">
    <location>
        <position position="1"/>
    </location>
</feature>
<dbReference type="eggNOG" id="COG1114">
    <property type="taxonomic scope" value="Bacteria"/>
</dbReference>
<evidence type="ECO:0000256" key="5">
    <source>
        <dbReference type="ARBA" id="ARBA00022692"/>
    </source>
</evidence>
<reference evidence="10 11" key="2">
    <citation type="submission" date="2009-02" db="EMBL/GenBank/DDBJ databases">
        <title>Draft genome sequence of Blautia hydrogenotrophica DSM 10507 (Ruminococcus hydrogenotrophicus DSM 10507).</title>
        <authorList>
            <person name="Sudarsanam P."/>
            <person name="Ley R."/>
            <person name="Guruge J."/>
            <person name="Turnbaugh P.J."/>
            <person name="Mahowald M."/>
            <person name="Liep D."/>
            <person name="Gordon J."/>
        </authorList>
    </citation>
    <scope>NUCLEOTIDE SEQUENCE [LARGE SCALE GENOMIC DNA]</scope>
    <source>
        <strain evidence="11">DSM 10507 / JCM 14656 / S5a33</strain>
    </source>
</reference>
<keyword evidence="4" id="KW-1003">Cell membrane</keyword>
<dbReference type="InterPro" id="IPR004685">
    <property type="entry name" value="Brnchd-chn_aa_trnsp_Livcs"/>
</dbReference>
<evidence type="ECO:0000256" key="8">
    <source>
        <dbReference type="ARBA" id="ARBA00023136"/>
    </source>
</evidence>
<keyword evidence="6 9" id="KW-0029">Amino-acid transport</keyword>
<evidence type="ECO:0000256" key="9">
    <source>
        <dbReference type="RuleBase" id="RU362122"/>
    </source>
</evidence>
<reference evidence="10 11" key="1">
    <citation type="submission" date="2009-01" db="EMBL/GenBank/DDBJ databases">
        <authorList>
            <person name="Fulton L."/>
            <person name="Clifton S."/>
            <person name="Fulton B."/>
            <person name="Xu J."/>
            <person name="Minx P."/>
            <person name="Pepin K.H."/>
            <person name="Johnson M."/>
            <person name="Bhonagiri V."/>
            <person name="Nash W.E."/>
            <person name="Mardis E.R."/>
            <person name="Wilson R.K."/>
        </authorList>
    </citation>
    <scope>NUCLEOTIDE SEQUENCE [LARGE SCALE GENOMIC DNA]</scope>
    <source>
        <strain evidence="11">DSM 10507 / JCM 14656 / S5a33</strain>
    </source>
</reference>
<keyword evidence="5 9" id="KW-0812">Transmembrane</keyword>
<dbReference type="GO" id="GO:0015190">
    <property type="term" value="F:L-leucine transmembrane transporter activity"/>
    <property type="evidence" value="ECO:0007669"/>
    <property type="project" value="TreeGrafter"/>
</dbReference>
<feature type="transmembrane region" description="Helical" evidence="9">
    <location>
        <begin position="174"/>
        <end position="193"/>
    </location>
</feature>
<dbReference type="GO" id="GO:0005886">
    <property type="term" value="C:plasma membrane"/>
    <property type="evidence" value="ECO:0007669"/>
    <property type="project" value="UniProtKB-SubCell"/>
</dbReference>
<dbReference type="PANTHER" id="PTHR30588:SF0">
    <property type="entry name" value="BRANCHED-CHAIN AMINO ACID PERMEASE BRNQ"/>
    <property type="match status" value="1"/>
</dbReference>
<proteinExistence type="inferred from homology"/>
<dbReference type="AlphaFoldDB" id="C0CI83"/>
<comment type="caution">
    <text evidence="9">Lacks conserved residue(s) required for the propagation of feature annotation.</text>
</comment>
<dbReference type="PANTHER" id="PTHR30588">
    <property type="entry name" value="BRANCHED-CHAIN AMINO ACID TRANSPORT SYSTEM 2 CARRIER PROTEIN"/>
    <property type="match status" value="1"/>
</dbReference>
<dbReference type="HOGENOM" id="CLU_1153742_0_0_9"/>
<dbReference type="GO" id="GO:0015820">
    <property type="term" value="P:L-leucine transport"/>
    <property type="evidence" value="ECO:0007669"/>
    <property type="project" value="TreeGrafter"/>
</dbReference>
<feature type="transmembrane region" description="Helical" evidence="9">
    <location>
        <begin position="124"/>
        <end position="144"/>
    </location>
</feature>
<keyword evidence="11" id="KW-1185">Reference proteome</keyword>
<dbReference type="Proteomes" id="UP000003100">
    <property type="component" value="Unassembled WGS sequence"/>
</dbReference>